<dbReference type="PANTHER" id="PTHR12526:SF636">
    <property type="entry name" value="BLL3647 PROTEIN"/>
    <property type="match status" value="1"/>
</dbReference>
<dbReference type="SUPFAM" id="SSF53756">
    <property type="entry name" value="UDP-Glycosyltransferase/glycogen phosphorylase"/>
    <property type="match status" value="1"/>
</dbReference>
<evidence type="ECO:0000313" key="6">
    <source>
        <dbReference type="Proteomes" id="UP000246661"/>
    </source>
</evidence>
<keyword evidence="6" id="KW-1185">Reference proteome</keyword>
<evidence type="ECO:0000259" key="3">
    <source>
        <dbReference type="Pfam" id="PF00534"/>
    </source>
</evidence>
<dbReference type="InterPro" id="IPR001296">
    <property type="entry name" value="Glyco_trans_1"/>
</dbReference>
<reference evidence="6" key="1">
    <citation type="submission" date="2018-05" db="EMBL/GenBank/DDBJ databases">
        <authorList>
            <person name="Klenk H.-P."/>
            <person name="Huntemann M."/>
            <person name="Clum A."/>
            <person name="Pillay M."/>
            <person name="Palaniappan K."/>
            <person name="Varghese N."/>
            <person name="Mikhailova N."/>
            <person name="Stamatis D."/>
            <person name="Reddy T."/>
            <person name="Daum C."/>
            <person name="Shapiro N."/>
            <person name="Ivanova N."/>
            <person name="Kyrpides N."/>
            <person name="Woyke T."/>
        </authorList>
    </citation>
    <scope>NUCLEOTIDE SEQUENCE [LARGE SCALE GENOMIC DNA]</scope>
    <source>
        <strain evidence="6">DSM 45417</strain>
    </source>
</reference>
<sequence length="350" mass="39439">MRMPRSGVVHLTHRLSSGGVETAIRVFLESGRRRDYTVMTLTTDDGGHPEAVLPGRGLNNPLTYLSQLARLVRRPPAVLVVSLWRAALLGAVVKVLRPRVQLVVFLHNVRYKNRPDRWCHRAALAVSDVVFVDSEAAREALVPDTRQPVRRITFKLRTDVAAVRPTFEAPWYLAYWGRLSPQKRIDRALQLLATMRHREDCRLLCIGTDDGDGDRLRKMAAELGVEEYVEWLPEMPFPSIEAQVSRASFFVQLSDFEGMAMSVVEAMQMGLVPVVSPVGEIRNYADDGINALVFRGDVEELAGRVLDVIGDPQRWRTLHEAAMATWRETPGYTESFSEAIDELLTSARRP</sequence>
<dbReference type="GO" id="GO:0016757">
    <property type="term" value="F:glycosyltransferase activity"/>
    <property type="evidence" value="ECO:0007669"/>
    <property type="project" value="UniProtKB-KW"/>
</dbReference>
<name>A0A317QFR5_9ACTN</name>
<organism evidence="5 6">
    <name type="scientific">Geodermatophilus normandii</name>
    <dbReference type="NCBI Taxonomy" id="1137989"/>
    <lineage>
        <taxon>Bacteria</taxon>
        <taxon>Bacillati</taxon>
        <taxon>Actinomycetota</taxon>
        <taxon>Actinomycetes</taxon>
        <taxon>Geodermatophilales</taxon>
        <taxon>Geodermatophilaceae</taxon>
        <taxon>Geodermatophilus</taxon>
    </lineage>
</organism>
<dbReference type="Proteomes" id="UP000246661">
    <property type="component" value="Unassembled WGS sequence"/>
</dbReference>
<dbReference type="Pfam" id="PF00534">
    <property type="entry name" value="Glycos_transf_1"/>
    <property type="match status" value="1"/>
</dbReference>
<feature type="domain" description="Glycosyltransferase subfamily 4-like N-terminal" evidence="4">
    <location>
        <begin position="18"/>
        <end position="143"/>
    </location>
</feature>
<gene>
    <name evidence="5" type="ORF">JD79_00974</name>
</gene>
<keyword evidence="1" id="KW-0328">Glycosyltransferase</keyword>
<evidence type="ECO:0000313" key="5">
    <source>
        <dbReference type="EMBL" id="PWW21833.1"/>
    </source>
</evidence>
<dbReference type="OrthoDB" id="9790710at2"/>
<protein>
    <submittedName>
        <fullName evidence="5">Glycosyltransferase involved in cell wall biosynthesis</fullName>
    </submittedName>
</protein>
<proteinExistence type="predicted"/>
<dbReference type="EMBL" id="QGTX01000001">
    <property type="protein sequence ID" value="PWW21833.1"/>
    <property type="molecule type" value="Genomic_DNA"/>
</dbReference>
<keyword evidence="2 5" id="KW-0808">Transferase</keyword>
<dbReference type="CDD" id="cd03801">
    <property type="entry name" value="GT4_PimA-like"/>
    <property type="match status" value="1"/>
</dbReference>
<dbReference type="Gene3D" id="3.40.50.2000">
    <property type="entry name" value="Glycogen Phosphorylase B"/>
    <property type="match status" value="2"/>
</dbReference>
<evidence type="ECO:0000259" key="4">
    <source>
        <dbReference type="Pfam" id="PF13579"/>
    </source>
</evidence>
<comment type="caution">
    <text evidence="5">The sequence shown here is derived from an EMBL/GenBank/DDBJ whole genome shotgun (WGS) entry which is preliminary data.</text>
</comment>
<dbReference type="PANTHER" id="PTHR12526">
    <property type="entry name" value="GLYCOSYLTRANSFERASE"/>
    <property type="match status" value="1"/>
</dbReference>
<dbReference type="AlphaFoldDB" id="A0A317QFR5"/>
<dbReference type="InterPro" id="IPR028098">
    <property type="entry name" value="Glyco_trans_4-like_N"/>
</dbReference>
<dbReference type="Pfam" id="PF13579">
    <property type="entry name" value="Glyco_trans_4_4"/>
    <property type="match status" value="1"/>
</dbReference>
<feature type="domain" description="Glycosyl transferase family 1" evidence="3">
    <location>
        <begin position="166"/>
        <end position="321"/>
    </location>
</feature>
<evidence type="ECO:0000256" key="2">
    <source>
        <dbReference type="ARBA" id="ARBA00022679"/>
    </source>
</evidence>
<evidence type="ECO:0000256" key="1">
    <source>
        <dbReference type="ARBA" id="ARBA00022676"/>
    </source>
</evidence>
<accession>A0A317QFR5</accession>